<sequence>PQRDSSDPAVRPPRRYRRLPFADRAGVRAACLLPGKAGTRDGGDDRRRHVGGVSVGAEAGNELHNQCAAGQRQLWLGGEEVLMAIIFSTQSSTGPNWRSGNLATPRTRIPLQFRAAAARLGFYTGASRESAIEVPEQRSSGPQQRTSFDDWYYRIHVLPLRIDLGNLVTNQVRYVQIWNAFLQQQTLSSVSLENGDGVELVGPGAPPLAFAPLQLRRWQLSITTEGPPVIAATLSYDFVALGQRTVTITGNRMSAWMLPPDWSRPVAETLAWLTDVQQSTDGSEARFPLRASPRRSWEFSVLADRRERQVLEHALFDWSARTWALPVWNDVSWLRANLALGVQSIPVQAASQRDYRPGGLAMLWKDVTTYELVEVSEITADGLQLARPTANAWAPGTRVLPCRTARMAETPSLERVTDQVMRSTVRLAAVETCDWPAAPPAATYRGRPVLEQRPDLDQAQTAEFGRQLVVIDGDIGPVSVDDISGKAWPLQSHAWQTWGRAEQANLRSLLYWLQGRAAALWVPSWADDLELVEPSLTTSSGIVVAWAGVARFGRAQAGRRHLRIELFSGQVLYRQLIEATELDSHREFLQLDVPHGIALQPSAIR</sequence>
<keyword evidence="2" id="KW-1185">Reference proteome</keyword>
<dbReference type="WBParaSite" id="BTMF_0000389501-mRNA-1">
    <property type="protein sequence ID" value="BTMF_0000389501-mRNA-1"/>
    <property type="gene ID" value="BTMF_0000389501"/>
</dbReference>
<evidence type="ECO:0000313" key="3">
    <source>
        <dbReference type="WBParaSite" id="BTMF_0000389501-mRNA-1"/>
    </source>
</evidence>
<name>A0A0R3QC15_9BILA</name>
<reference evidence="3" key="1">
    <citation type="submission" date="2017-02" db="UniProtKB">
        <authorList>
            <consortium name="WormBaseParasite"/>
        </authorList>
    </citation>
    <scope>IDENTIFICATION</scope>
</reference>
<gene>
    <name evidence="1" type="ORF">BTMF_LOCUS3196</name>
</gene>
<protein>
    <submittedName>
        <fullName evidence="3">Phage tail protein</fullName>
    </submittedName>
</protein>
<organism evidence="3">
    <name type="scientific">Brugia timori</name>
    <dbReference type="NCBI Taxonomy" id="42155"/>
    <lineage>
        <taxon>Eukaryota</taxon>
        <taxon>Metazoa</taxon>
        <taxon>Ecdysozoa</taxon>
        <taxon>Nematoda</taxon>
        <taxon>Chromadorea</taxon>
        <taxon>Rhabditida</taxon>
        <taxon>Spirurina</taxon>
        <taxon>Spiruromorpha</taxon>
        <taxon>Filarioidea</taxon>
        <taxon>Onchocercidae</taxon>
        <taxon>Brugia</taxon>
    </lineage>
</organism>
<accession>A0A0R3QC15</accession>
<evidence type="ECO:0000313" key="2">
    <source>
        <dbReference type="Proteomes" id="UP000280834"/>
    </source>
</evidence>
<dbReference type="EMBL" id="UZAG01002829">
    <property type="protein sequence ID" value="VDO14230.1"/>
    <property type="molecule type" value="Genomic_DNA"/>
</dbReference>
<proteinExistence type="predicted"/>
<reference evidence="1 2" key="2">
    <citation type="submission" date="2018-11" db="EMBL/GenBank/DDBJ databases">
        <authorList>
            <consortium name="Pathogen Informatics"/>
        </authorList>
    </citation>
    <scope>NUCLEOTIDE SEQUENCE [LARGE SCALE GENOMIC DNA]</scope>
</reference>
<dbReference type="AlphaFoldDB" id="A0A0R3QC15"/>
<evidence type="ECO:0000313" key="1">
    <source>
        <dbReference type="EMBL" id="VDO14230.1"/>
    </source>
</evidence>
<dbReference type="Proteomes" id="UP000280834">
    <property type="component" value="Unassembled WGS sequence"/>
</dbReference>